<dbReference type="EMBL" id="AMGO01000046">
    <property type="protein sequence ID" value="EKE43964.1"/>
    <property type="molecule type" value="Genomic_DNA"/>
</dbReference>
<feature type="binding site" evidence="3">
    <location>
        <position position="18"/>
    </location>
    <ligand>
        <name>a divalent metal cation</name>
        <dbReference type="ChEBI" id="CHEBI:60240"/>
    </ligand>
</feature>
<dbReference type="PANTHER" id="PTHR10907">
    <property type="entry name" value="REGUCALCIN"/>
    <property type="match status" value="1"/>
</dbReference>
<organism evidence="5 6">
    <name type="scientific">Oceaniovalibus guishaninsula JLT2003</name>
    <dbReference type="NCBI Taxonomy" id="1231392"/>
    <lineage>
        <taxon>Bacteria</taxon>
        <taxon>Pseudomonadati</taxon>
        <taxon>Pseudomonadota</taxon>
        <taxon>Alphaproteobacteria</taxon>
        <taxon>Rhodobacterales</taxon>
        <taxon>Roseobacteraceae</taxon>
        <taxon>Oceaniovalibus</taxon>
    </lineage>
</organism>
<dbReference type="SUPFAM" id="SSF63829">
    <property type="entry name" value="Calcium-dependent phosphotriesterase"/>
    <property type="match status" value="1"/>
</dbReference>
<keyword evidence="3" id="KW-0862">Zinc</keyword>
<feature type="binding site" evidence="3">
    <location>
        <position position="200"/>
    </location>
    <ligand>
        <name>a divalent metal cation</name>
        <dbReference type="ChEBI" id="CHEBI:60240"/>
    </ligand>
</feature>
<proteinExistence type="inferred from homology"/>
<dbReference type="PRINTS" id="PR01790">
    <property type="entry name" value="SMP30FAMILY"/>
</dbReference>
<evidence type="ECO:0000256" key="2">
    <source>
        <dbReference type="PIRSR" id="PIRSR605511-1"/>
    </source>
</evidence>
<feature type="binding site" evidence="3">
    <location>
        <position position="99"/>
    </location>
    <ligand>
        <name>substrate</name>
    </ligand>
</feature>
<feature type="binding site" evidence="3">
    <location>
        <position position="101"/>
    </location>
    <ligand>
        <name>substrate</name>
    </ligand>
</feature>
<dbReference type="GO" id="GO:0019853">
    <property type="term" value="P:L-ascorbic acid biosynthetic process"/>
    <property type="evidence" value="ECO:0007669"/>
    <property type="project" value="TreeGrafter"/>
</dbReference>
<name>K2HM53_9RHOB</name>
<dbReference type="Pfam" id="PF08450">
    <property type="entry name" value="SGL"/>
    <property type="match status" value="1"/>
</dbReference>
<keyword evidence="6" id="KW-1185">Reference proteome</keyword>
<sequence length="293" mass="32384">MTDRRIDTHDATRCLLGEGSLWHPERRQLFWCDILSNRVLSRVEGSLREWAFDSHVSTCGWIDRDRLLVATRTDLTILNVETDLRERLCPLEDDRPANRSNDGRADPWGGFWIGTMGHAKETGAGTLYRWYRGELRKLKAGMTINNSTCFSPDGGHAYFSDTPTQMIMRWDLDGDGWPKGDPVVWADLRNADGGDGYNPDGAVCDAEGRVWNAQWGASRIACYGPDGAFLDAIPMPARQVTCPAFGGPDLTTLFCTSAAAGLSEGELSERMGNGRTFAIEGVAKGQAEHRVVL</sequence>
<dbReference type="GO" id="GO:0004341">
    <property type="term" value="F:gluconolactonase activity"/>
    <property type="evidence" value="ECO:0007669"/>
    <property type="project" value="TreeGrafter"/>
</dbReference>
<evidence type="ECO:0000313" key="5">
    <source>
        <dbReference type="EMBL" id="EKE43964.1"/>
    </source>
</evidence>
<feature type="binding site" evidence="3">
    <location>
        <position position="146"/>
    </location>
    <ligand>
        <name>a divalent metal cation</name>
        <dbReference type="ChEBI" id="CHEBI:60240"/>
    </ligand>
</feature>
<dbReference type="eggNOG" id="COG3386">
    <property type="taxonomic scope" value="Bacteria"/>
</dbReference>
<dbReference type="PATRIC" id="fig|1231392.3.peg.1955"/>
<dbReference type="InterPro" id="IPR011042">
    <property type="entry name" value="6-blade_b-propeller_TolB-like"/>
</dbReference>
<dbReference type="RefSeq" id="WP_007427097.1">
    <property type="nucleotide sequence ID" value="NZ_AMGO01000046.1"/>
</dbReference>
<keyword evidence="3" id="KW-0479">Metal-binding</keyword>
<evidence type="ECO:0000256" key="3">
    <source>
        <dbReference type="PIRSR" id="PIRSR605511-2"/>
    </source>
</evidence>
<dbReference type="OrthoDB" id="2633250at2"/>
<comment type="similarity">
    <text evidence="1">Belongs to the SMP-30/CGR1 family.</text>
</comment>
<feature type="active site" description="Proton donor/acceptor" evidence="2">
    <location>
        <position position="200"/>
    </location>
</feature>
<comment type="cofactor">
    <cofactor evidence="3">
        <name>Zn(2+)</name>
        <dbReference type="ChEBI" id="CHEBI:29105"/>
    </cofactor>
    <text evidence="3">Binds 1 divalent metal cation per subunit.</text>
</comment>
<accession>K2HM53</accession>
<feature type="domain" description="SMP-30/Gluconolactonase/LRE-like region" evidence="4">
    <location>
        <begin position="16"/>
        <end position="258"/>
    </location>
</feature>
<dbReference type="GO" id="GO:0005509">
    <property type="term" value="F:calcium ion binding"/>
    <property type="evidence" value="ECO:0007669"/>
    <property type="project" value="TreeGrafter"/>
</dbReference>
<dbReference type="Gene3D" id="2.120.10.30">
    <property type="entry name" value="TolB, C-terminal domain"/>
    <property type="match status" value="1"/>
</dbReference>
<dbReference type="InterPro" id="IPR005511">
    <property type="entry name" value="SMP-30"/>
</dbReference>
<dbReference type="STRING" id="1231392.OCGS_1945"/>
<protein>
    <submittedName>
        <fullName evidence="5">Senescence marker protein-30 (SMP-30)</fullName>
    </submittedName>
</protein>
<comment type="caution">
    <text evidence="5">The sequence shown here is derived from an EMBL/GenBank/DDBJ whole genome shotgun (WGS) entry which is preliminary data.</text>
</comment>
<evidence type="ECO:0000313" key="6">
    <source>
        <dbReference type="Proteomes" id="UP000006765"/>
    </source>
</evidence>
<reference evidence="5 6" key="1">
    <citation type="journal article" date="2012" name="J. Bacteriol.">
        <title>Draft Genome Sequence of Oceaniovalibus guishaninsula JLT2003T.</title>
        <authorList>
            <person name="Tang K."/>
            <person name="Liu K."/>
            <person name="Jiao N."/>
        </authorList>
    </citation>
    <scope>NUCLEOTIDE SEQUENCE [LARGE SCALE GENOMIC DNA]</scope>
    <source>
        <strain evidence="5 6">JLT2003</strain>
    </source>
</reference>
<evidence type="ECO:0000259" key="4">
    <source>
        <dbReference type="Pfam" id="PF08450"/>
    </source>
</evidence>
<dbReference type="PANTHER" id="PTHR10907:SF47">
    <property type="entry name" value="REGUCALCIN"/>
    <property type="match status" value="1"/>
</dbReference>
<evidence type="ECO:0000256" key="1">
    <source>
        <dbReference type="ARBA" id="ARBA00008853"/>
    </source>
</evidence>
<dbReference type="Proteomes" id="UP000006765">
    <property type="component" value="Unassembled WGS sequence"/>
</dbReference>
<gene>
    <name evidence="5" type="ORF">OCGS_1945</name>
</gene>
<dbReference type="InterPro" id="IPR013658">
    <property type="entry name" value="SGL"/>
</dbReference>
<dbReference type="AlphaFoldDB" id="K2HM53"/>